<feature type="compositionally biased region" description="Polar residues" evidence="1">
    <location>
        <begin position="7"/>
        <end position="23"/>
    </location>
</feature>
<dbReference type="EMBL" id="RBNJ01010083">
    <property type="protein sequence ID" value="RUS26602.1"/>
    <property type="molecule type" value="Genomic_DNA"/>
</dbReference>
<protein>
    <submittedName>
        <fullName evidence="2">Uncharacterized protein</fullName>
    </submittedName>
</protein>
<gene>
    <name evidence="2" type="ORF">BC938DRAFT_470536</name>
</gene>
<accession>A0A433QA11</accession>
<dbReference type="AlphaFoldDB" id="A0A433QA11"/>
<feature type="region of interest" description="Disordered" evidence="1">
    <location>
        <begin position="1"/>
        <end position="59"/>
    </location>
</feature>
<evidence type="ECO:0000313" key="3">
    <source>
        <dbReference type="Proteomes" id="UP000274822"/>
    </source>
</evidence>
<sequence length="83" mass="8818">MTHRDGNSGNRDTTLRVPTTTYLPSAPAHFSPCASSSAYSVPRRFGPTSSASTTTAKIPESLRVIRPRYSGASSQTGGPSVRY</sequence>
<name>A0A433QA11_9FUNG</name>
<comment type="caution">
    <text evidence="2">The sequence shown here is derived from an EMBL/GenBank/DDBJ whole genome shotgun (WGS) entry which is preliminary data.</text>
</comment>
<evidence type="ECO:0000256" key="1">
    <source>
        <dbReference type="SAM" id="MobiDB-lite"/>
    </source>
</evidence>
<organism evidence="2 3">
    <name type="scientific">Jimgerdemannia flammicorona</name>
    <dbReference type="NCBI Taxonomy" id="994334"/>
    <lineage>
        <taxon>Eukaryota</taxon>
        <taxon>Fungi</taxon>
        <taxon>Fungi incertae sedis</taxon>
        <taxon>Mucoromycota</taxon>
        <taxon>Mucoromycotina</taxon>
        <taxon>Endogonomycetes</taxon>
        <taxon>Endogonales</taxon>
        <taxon>Endogonaceae</taxon>
        <taxon>Jimgerdemannia</taxon>
    </lineage>
</organism>
<evidence type="ECO:0000313" key="2">
    <source>
        <dbReference type="EMBL" id="RUS26602.1"/>
    </source>
</evidence>
<feature type="compositionally biased region" description="Polar residues" evidence="1">
    <location>
        <begin position="47"/>
        <end position="56"/>
    </location>
</feature>
<keyword evidence="3" id="KW-1185">Reference proteome</keyword>
<proteinExistence type="predicted"/>
<dbReference type="Proteomes" id="UP000274822">
    <property type="component" value="Unassembled WGS sequence"/>
</dbReference>
<reference evidence="2 3" key="1">
    <citation type="journal article" date="2018" name="New Phytol.">
        <title>Phylogenomics of Endogonaceae and evolution of mycorrhizas within Mucoromycota.</title>
        <authorList>
            <person name="Chang Y."/>
            <person name="Desiro A."/>
            <person name="Na H."/>
            <person name="Sandor L."/>
            <person name="Lipzen A."/>
            <person name="Clum A."/>
            <person name="Barry K."/>
            <person name="Grigoriev I.V."/>
            <person name="Martin F.M."/>
            <person name="Stajich J.E."/>
            <person name="Smith M.E."/>
            <person name="Bonito G."/>
            <person name="Spatafora J.W."/>
        </authorList>
    </citation>
    <scope>NUCLEOTIDE SEQUENCE [LARGE SCALE GENOMIC DNA]</scope>
    <source>
        <strain evidence="2 3">AD002</strain>
    </source>
</reference>